<sequence>MRLVEAGVSQLRRDILQKASMLLKLCDGVFKSCAPDSDEHGVALGCKEELRELTQNLPLKLCNSMSYLLSSSEDTIPLYLAFRRLIELINPAERTAVWYPDHQQIWFNQL</sequence>
<proteinExistence type="predicted"/>
<accession>A0A2G5DL04</accession>
<dbReference type="Proteomes" id="UP000230069">
    <property type="component" value="Unassembled WGS sequence"/>
</dbReference>
<dbReference type="AlphaFoldDB" id="A0A2G5DL04"/>
<organism evidence="1 2">
    <name type="scientific">Aquilegia coerulea</name>
    <name type="common">Rocky mountain columbine</name>
    <dbReference type="NCBI Taxonomy" id="218851"/>
    <lineage>
        <taxon>Eukaryota</taxon>
        <taxon>Viridiplantae</taxon>
        <taxon>Streptophyta</taxon>
        <taxon>Embryophyta</taxon>
        <taxon>Tracheophyta</taxon>
        <taxon>Spermatophyta</taxon>
        <taxon>Magnoliopsida</taxon>
        <taxon>Ranunculales</taxon>
        <taxon>Ranunculaceae</taxon>
        <taxon>Thalictroideae</taxon>
        <taxon>Aquilegia</taxon>
    </lineage>
</organism>
<evidence type="ECO:0000313" key="2">
    <source>
        <dbReference type="Proteomes" id="UP000230069"/>
    </source>
</evidence>
<name>A0A2G5DL04_AQUCA</name>
<dbReference type="EMBL" id="KZ305034">
    <property type="protein sequence ID" value="PIA44188.1"/>
    <property type="molecule type" value="Genomic_DNA"/>
</dbReference>
<dbReference type="InParanoid" id="A0A2G5DL04"/>
<protein>
    <submittedName>
        <fullName evidence="1">Uncharacterized protein</fullName>
    </submittedName>
</protein>
<evidence type="ECO:0000313" key="1">
    <source>
        <dbReference type="EMBL" id="PIA44188.1"/>
    </source>
</evidence>
<gene>
    <name evidence="1" type="ORF">AQUCO_01700064v1</name>
</gene>
<reference evidence="1 2" key="1">
    <citation type="submission" date="2017-09" db="EMBL/GenBank/DDBJ databases">
        <title>WGS assembly of Aquilegia coerulea Goldsmith.</title>
        <authorList>
            <person name="Hodges S."/>
            <person name="Kramer E."/>
            <person name="Nordborg M."/>
            <person name="Tomkins J."/>
            <person name="Borevitz J."/>
            <person name="Derieg N."/>
            <person name="Yan J."/>
            <person name="Mihaltcheva S."/>
            <person name="Hayes R.D."/>
            <person name="Rokhsar D."/>
        </authorList>
    </citation>
    <scope>NUCLEOTIDE SEQUENCE [LARGE SCALE GENOMIC DNA]</scope>
    <source>
        <strain evidence="2">cv. Goldsmith</strain>
    </source>
</reference>
<keyword evidence="2" id="KW-1185">Reference proteome</keyword>